<sequence>MNLQVKKIPFNKTFAVRHPVLRAGKPVETCYFEGDELPTTTHFGLFLEEKLLGVLSVFKNECPIIESKKAYQYRGMAILAPYQNKKYGVLLLDAANTWVAEEQGDLIWFNAREKAIGFYKRNGFTIFGTVFDIANIGPHVLMFKYL</sequence>
<dbReference type="PROSITE" id="PS51186">
    <property type="entry name" value="GNAT"/>
    <property type="match status" value="1"/>
</dbReference>
<evidence type="ECO:0000313" key="2">
    <source>
        <dbReference type="EMBL" id="WMW78209.1"/>
    </source>
</evidence>
<reference evidence="2" key="1">
    <citation type="submission" date="2023-09" db="EMBL/GenBank/DDBJ databases">
        <title>Flavobacterium sp. 20NA77.7 isolated from freshwater.</title>
        <authorList>
            <person name="Le V."/>
            <person name="Ko S.-R."/>
            <person name="Ahn C.-Y."/>
            <person name="Oh H.-M."/>
        </authorList>
    </citation>
    <scope>NUCLEOTIDE SEQUENCE</scope>
    <source>
        <strain evidence="2">20NA77.7</strain>
    </source>
</reference>
<dbReference type="InterPro" id="IPR000182">
    <property type="entry name" value="GNAT_dom"/>
</dbReference>
<evidence type="ECO:0000313" key="3">
    <source>
        <dbReference type="Proteomes" id="UP001180481"/>
    </source>
</evidence>
<organism evidence="2 3">
    <name type="scientific">Flavobacterium nakdongensis</name>
    <dbReference type="NCBI Taxonomy" id="3073563"/>
    <lineage>
        <taxon>Bacteria</taxon>
        <taxon>Pseudomonadati</taxon>
        <taxon>Bacteroidota</taxon>
        <taxon>Flavobacteriia</taxon>
        <taxon>Flavobacteriales</taxon>
        <taxon>Flavobacteriaceae</taxon>
        <taxon>Flavobacterium</taxon>
    </lineage>
</organism>
<evidence type="ECO:0000259" key="1">
    <source>
        <dbReference type="PROSITE" id="PS51186"/>
    </source>
</evidence>
<dbReference type="InterPro" id="IPR016181">
    <property type="entry name" value="Acyl_CoA_acyltransferase"/>
</dbReference>
<accession>A0ABY9RAL9</accession>
<gene>
    <name evidence="2" type="ORF">RF683_01850</name>
</gene>
<dbReference type="Proteomes" id="UP001180481">
    <property type="component" value="Chromosome"/>
</dbReference>
<feature type="domain" description="N-acetyltransferase" evidence="1">
    <location>
        <begin position="3"/>
        <end position="146"/>
    </location>
</feature>
<protein>
    <submittedName>
        <fullName evidence="2">GNAT family N-acetyltransferase</fullName>
    </submittedName>
</protein>
<proteinExistence type="predicted"/>
<dbReference type="SUPFAM" id="SSF55729">
    <property type="entry name" value="Acyl-CoA N-acyltransferases (Nat)"/>
    <property type="match status" value="1"/>
</dbReference>
<dbReference type="Gene3D" id="3.40.630.30">
    <property type="match status" value="1"/>
</dbReference>
<name>A0ABY9RAL9_9FLAO</name>
<dbReference type="Pfam" id="PF00583">
    <property type="entry name" value="Acetyltransf_1"/>
    <property type="match status" value="1"/>
</dbReference>
<dbReference type="RefSeq" id="WP_309532528.1">
    <property type="nucleotide sequence ID" value="NZ_CP133721.1"/>
</dbReference>
<dbReference type="EMBL" id="CP133721">
    <property type="protein sequence ID" value="WMW78209.1"/>
    <property type="molecule type" value="Genomic_DNA"/>
</dbReference>
<keyword evidence="3" id="KW-1185">Reference proteome</keyword>